<gene>
    <name evidence="4" type="ORF">F6B93_04645</name>
</gene>
<keyword evidence="5" id="KW-1185">Reference proteome</keyword>
<dbReference type="PANTHER" id="PTHR46766">
    <property type="entry name" value="GLUTAMINE-RICH PROTEIN 2"/>
    <property type="match status" value="1"/>
</dbReference>
<evidence type="ECO:0000259" key="2">
    <source>
        <dbReference type="Pfam" id="PF00823"/>
    </source>
</evidence>
<organism evidence="4 5">
    <name type="scientific">Mycobacterium spongiae</name>
    <dbReference type="NCBI Taxonomy" id="886343"/>
    <lineage>
        <taxon>Bacteria</taxon>
        <taxon>Bacillati</taxon>
        <taxon>Actinomycetota</taxon>
        <taxon>Actinomycetes</taxon>
        <taxon>Mycobacteriales</taxon>
        <taxon>Mycobacteriaceae</taxon>
        <taxon>Mycobacterium</taxon>
    </lineage>
</organism>
<evidence type="ECO:0000313" key="4">
    <source>
        <dbReference type="EMBL" id="QUR66473.1"/>
    </source>
</evidence>
<dbReference type="AlphaFoldDB" id="A0A975JXI4"/>
<sequence>MAIDVRPPGPDANGCVPPAAVVSDFAELPPEINSGRMYSGPGSGPLMAAATAWDELASELCDAASRCGSVLAELTSLPWSGPASAAMLAAVAPYITWLSDTAEQAEQTGIQARVAAGAYETAFGMTIPPPAIAANRVLLRALIATNLFGQNTPLIAATEAEYLEFWAIDATAMYAYASSSATASALSPFGLPPNTADTGRTGQAATVAKARGPSGGHPKPILPTNDWNTLVNTWGLTYFGAGIVQLGFLFAQQVITDDGAAAAAAALGISPIQEVARVAPAPVSALIGQGDRLGMLAVPRSWTTSAQPLNVVAHEGMSRGIVTAAHPDAPTAVVPNMPDNDRTATFARRRYGIRHIVMSRPPAAG</sequence>
<reference evidence="4" key="1">
    <citation type="submission" date="2019-12" db="EMBL/GenBank/DDBJ databases">
        <title>Mycobacterium spongiae sp. nov.</title>
        <authorList>
            <person name="Stinear T."/>
        </authorList>
    </citation>
    <scope>NUCLEOTIDE SEQUENCE</scope>
    <source>
        <strain evidence="4">FSD4b-SM</strain>
    </source>
</reference>
<dbReference type="Pfam" id="PF12484">
    <property type="entry name" value="PPE-SVP"/>
    <property type="match status" value="1"/>
</dbReference>
<dbReference type="Proteomes" id="UP000682202">
    <property type="component" value="Chromosome"/>
</dbReference>
<dbReference type="KEGG" id="mspg:F6B93_04645"/>
<evidence type="ECO:0000259" key="3">
    <source>
        <dbReference type="Pfam" id="PF12484"/>
    </source>
</evidence>
<dbReference type="Pfam" id="PF00823">
    <property type="entry name" value="PPE"/>
    <property type="match status" value="1"/>
</dbReference>
<accession>A0A975JXI4</accession>
<dbReference type="PANTHER" id="PTHR46766:SF1">
    <property type="entry name" value="GLUTAMINE-RICH PROTEIN 2"/>
    <property type="match status" value="1"/>
</dbReference>
<protein>
    <submittedName>
        <fullName evidence="4">PPE domain-containing protein</fullName>
    </submittedName>
</protein>
<comment type="similarity">
    <text evidence="1">Belongs to the mycobacterial PPE family.</text>
</comment>
<dbReference type="InterPro" id="IPR000030">
    <property type="entry name" value="PPE_dom"/>
</dbReference>
<dbReference type="SUPFAM" id="SSF140459">
    <property type="entry name" value="PE/PPE dimer-like"/>
    <property type="match status" value="1"/>
</dbReference>
<dbReference type="FunFam" id="1.20.1260.20:FF:000001">
    <property type="entry name" value="PPE family protein PPE41"/>
    <property type="match status" value="1"/>
</dbReference>
<dbReference type="EMBL" id="CP046600">
    <property type="protein sequence ID" value="QUR66473.1"/>
    <property type="molecule type" value="Genomic_DNA"/>
</dbReference>
<name>A0A975JXI4_9MYCO</name>
<dbReference type="InterPro" id="IPR038332">
    <property type="entry name" value="PPE_sf"/>
</dbReference>
<dbReference type="RefSeq" id="WP_211698026.1">
    <property type="nucleotide sequence ID" value="NZ_CP046600.1"/>
</dbReference>
<dbReference type="Gene3D" id="1.20.1260.20">
    <property type="entry name" value="PPE superfamily"/>
    <property type="match status" value="1"/>
</dbReference>
<feature type="domain" description="PPE" evidence="2">
    <location>
        <begin position="24"/>
        <end position="186"/>
    </location>
</feature>
<evidence type="ECO:0000256" key="1">
    <source>
        <dbReference type="ARBA" id="ARBA00010652"/>
    </source>
</evidence>
<feature type="domain" description="PPE family C-terminal" evidence="3">
    <location>
        <begin position="284"/>
        <end position="361"/>
    </location>
</feature>
<proteinExistence type="inferred from homology"/>
<evidence type="ECO:0000313" key="5">
    <source>
        <dbReference type="Proteomes" id="UP000682202"/>
    </source>
</evidence>
<dbReference type="InterPro" id="IPR022171">
    <property type="entry name" value="PPE_C"/>
</dbReference>
<dbReference type="GO" id="GO:0052572">
    <property type="term" value="P:response to host immune response"/>
    <property type="evidence" value="ECO:0007669"/>
    <property type="project" value="TreeGrafter"/>
</dbReference>